<keyword evidence="4" id="KW-0378">Hydrolase</keyword>
<organism evidence="11 12">
    <name type="scientific">Drosophila albomicans</name>
    <name type="common">Fruit fly</name>
    <dbReference type="NCBI Taxonomy" id="7291"/>
    <lineage>
        <taxon>Eukaryota</taxon>
        <taxon>Metazoa</taxon>
        <taxon>Ecdysozoa</taxon>
        <taxon>Arthropoda</taxon>
        <taxon>Hexapoda</taxon>
        <taxon>Insecta</taxon>
        <taxon>Pterygota</taxon>
        <taxon>Neoptera</taxon>
        <taxon>Endopterygota</taxon>
        <taxon>Diptera</taxon>
        <taxon>Brachycera</taxon>
        <taxon>Muscomorpha</taxon>
        <taxon>Ephydroidea</taxon>
        <taxon>Drosophilidae</taxon>
        <taxon>Drosophila</taxon>
    </lineage>
</organism>
<dbReference type="InterPro" id="IPR050430">
    <property type="entry name" value="Peptidase_S1"/>
</dbReference>
<comment type="subcellular location">
    <subcellularLocation>
        <location evidence="1">Secreted</location>
        <location evidence="1">Extracellular space</location>
    </subcellularLocation>
</comment>
<dbReference type="InterPro" id="IPR001254">
    <property type="entry name" value="Trypsin_dom"/>
</dbReference>
<evidence type="ECO:0000256" key="2">
    <source>
        <dbReference type="ARBA" id="ARBA00022670"/>
    </source>
</evidence>
<dbReference type="GeneID" id="117574365"/>
<feature type="domain" description="Peptidase S1" evidence="10">
    <location>
        <begin position="49"/>
        <end position="265"/>
    </location>
</feature>
<feature type="signal peptide" evidence="9">
    <location>
        <begin position="1"/>
        <end position="20"/>
    </location>
</feature>
<reference evidence="12" key="1">
    <citation type="submission" date="2025-08" db="UniProtKB">
        <authorList>
            <consortium name="RefSeq"/>
        </authorList>
    </citation>
    <scope>IDENTIFICATION</scope>
    <source>
        <strain evidence="12">15112-1751.03</strain>
        <tissue evidence="12">Whole Adult</tissue>
    </source>
</reference>
<keyword evidence="5" id="KW-0720">Serine protease</keyword>
<dbReference type="GO" id="GO:0006508">
    <property type="term" value="P:proteolysis"/>
    <property type="evidence" value="ECO:0007669"/>
    <property type="project" value="UniProtKB-KW"/>
</dbReference>
<keyword evidence="2" id="KW-0645">Protease</keyword>
<evidence type="ECO:0000313" key="12">
    <source>
        <dbReference type="RefSeq" id="XP_034114090.1"/>
    </source>
</evidence>
<evidence type="ECO:0000256" key="8">
    <source>
        <dbReference type="ARBA" id="ARBA00038868"/>
    </source>
</evidence>
<keyword evidence="3 9" id="KW-0732">Signal</keyword>
<evidence type="ECO:0000256" key="9">
    <source>
        <dbReference type="SAM" id="SignalP"/>
    </source>
</evidence>
<dbReference type="InterPro" id="IPR043504">
    <property type="entry name" value="Peptidase_S1_PA_chymotrypsin"/>
</dbReference>
<dbReference type="GO" id="GO:0004252">
    <property type="term" value="F:serine-type endopeptidase activity"/>
    <property type="evidence" value="ECO:0007669"/>
    <property type="project" value="UniProtKB-EC"/>
</dbReference>
<evidence type="ECO:0000256" key="7">
    <source>
        <dbReference type="ARBA" id="ARBA00036320"/>
    </source>
</evidence>
<dbReference type="Pfam" id="PF00089">
    <property type="entry name" value="Trypsin"/>
    <property type="match status" value="1"/>
</dbReference>
<dbReference type="AlphaFoldDB" id="A0A6P8XRY8"/>
<evidence type="ECO:0000313" key="11">
    <source>
        <dbReference type="Proteomes" id="UP000515160"/>
    </source>
</evidence>
<evidence type="ECO:0000256" key="1">
    <source>
        <dbReference type="ARBA" id="ARBA00004239"/>
    </source>
</evidence>
<dbReference type="OrthoDB" id="7850452at2759"/>
<dbReference type="GO" id="GO:0005576">
    <property type="term" value="C:extracellular region"/>
    <property type="evidence" value="ECO:0007669"/>
    <property type="project" value="UniProtKB-SubCell"/>
</dbReference>
<evidence type="ECO:0000256" key="5">
    <source>
        <dbReference type="ARBA" id="ARBA00022825"/>
    </source>
</evidence>
<dbReference type="PANTHER" id="PTHR24276">
    <property type="entry name" value="POLYSERASE-RELATED"/>
    <property type="match status" value="1"/>
</dbReference>
<evidence type="ECO:0000256" key="6">
    <source>
        <dbReference type="ARBA" id="ARBA00023157"/>
    </source>
</evidence>
<evidence type="ECO:0000256" key="4">
    <source>
        <dbReference type="ARBA" id="ARBA00022801"/>
    </source>
</evidence>
<evidence type="ECO:0000256" key="3">
    <source>
        <dbReference type="ARBA" id="ARBA00022729"/>
    </source>
</evidence>
<dbReference type="Proteomes" id="UP000515160">
    <property type="component" value="Chromosome 2R"/>
</dbReference>
<protein>
    <recommendedName>
        <fullName evidence="8">trypsin</fullName>
        <ecNumber evidence="8">3.4.21.4</ecNumber>
    </recommendedName>
</protein>
<comment type="catalytic activity">
    <reaction evidence="7">
        <text>Preferential cleavage: Arg-|-Xaa, Lys-|-Xaa.</text>
        <dbReference type="EC" id="3.4.21.4"/>
    </reaction>
</comment>
<gene>
    <name evidence="12" type="primary">LOC117574365</name>
</gene>
<dbReference type="InterPro" id="IPR009003">
    <property type="entry name" value="Peptidase_S1_PA"/>
</dbReference>
<dbReference type="EC" id="3.4.21.4" evidence="8"/>
<keyword evidence="6" id="KW-1015">Disulfide bond</keyword>
<proteinExistence type="predicted"/>
<evidence type="ECO:0000259" key="10">
    <source>
        <dbReference type="PROSITE" id="PS50240"/>
    </source>
</evidence>
<dbReference type="Gene3D" id="2.40.10.10">
    <property type="entry name" value="Trypsin-like serine proteases"/>
    <property type="match status" value="2"/>
</dbReference>
<feature type="chain" id="PRO_5027635811" description="trypsin" evidence="9">
    <location>
        <begin position="21"/>
        <end position="269"/>
    </location>
</feature>
<dbReference type="RefSeq" id="XP_034114090.1">
    <property type="nucleotide sequence ID" value="XM_034258199.1"/>
</dbReference>
<accession>A0A6P8XRY8</accession>
<sequence length="269" mass="30608">MRLYIWLCLLLFNWTSVVLSKVYKFQINTKTVPNKRQWTRSTHDDLGGWLVRIVNGNGHFACCGAYISPLLVVTSANCIEPYRNNLADASAEGIAMLDGEDNFSFIETVYIPDQFKVTKNLMDIAVIRLRRPIKGKMTEFIKLCEQEINDSMMMTSFGWGYSSFSIQDPSLDPRNSTVPVQNIDMCKQKFAKYRRVTISKSVFCVTHPTDRRQCLYDPGCPLVWNNQLCGIVSIDSTCVDPSKPGVYTNINQVRQFIDKIDEEVRASAG</sequence>
<name>A0A6P8XRY8_DROAB</name>
<dbReference type="SUPFAM" id="SSF50494">
    <property type="entry name" value="Trypsin-like serine proteases"/>
    <property type="match status" value="1"/>
</dbReference>
<dbReference type="PANTHER" id="PTHR24276:SF91">
    <property type="entry name" value="AT26814P-RELATED"/>
    <property type="match status" value="1"/>
</dbReference>
<dbReference type="SMART" id="SM00020">
    <property type="entry name" value="Tryp_SPc"/>
    <property type="match status" value="1"/>
</dbReference>
<keyword evidence="11" id="KW-1185">Reference proteome</keyword>
<dbReference type="PROSITE" id="PS50240">
    <property type="entry name" value="TRYPSIN_DOM"/>
    <property type="match status" value="1"/>
</dbReference>